<dbReference type="Pfam" id="PF04733">
    <property type="entry name" value="Coatomer_E"/>
    <property type="match status" value="1"/>
</dbReference>
<sequence length="181" mass="20443">MDKNSKNKDKQLKSHPPKNVESEILREHIKKEREAAKAGKRPYYLKKYRACLSVFVQLVISEIDSSAATSLQVVKLLALYLTGDKEGAISSLKEWLSDSAIGSNPVLRLIAGIIFMHEQDYNEALKHTHSGGTLDLEAIIDPAAIFEQLEKRKLIPQPLAAKRFLEQKITVLMLSMLNREF</sequence>
<evidence type="ECO:0000256" key="3">
    <source>
        <dbReference type="ARBA" id="ARBA00008827"/>
    </source>
</evidence>
<keyword evidence="5" id="KW-0963">Cytoplasm</keyword>
<evidence type="ECO:0000256" key="6">
    <source>
        <dbReference type="ARBA" id="ARBA00022892"/>
    </source>
</evidence>
<reference evidence="13 14" key="1">
    <citation type="journal article" date="2018" name="Nat. Genet.">
        <title>Extensive intraspecific gene order and gene structural variations between Mo17 and other maize genomes.</title>
        <authorList>
            <person name="Sun S."/>
            <person name="Zhou Y."/>
            <person name="Chen J."/>
            <person name="Shi J."/>
            <person name="Zhao H."/>
            <person name="Zhao H."/>
            <person name="Song W."/>
            <person name="Zhang M."/>
            <person name="Cui Y."/>
            <person name="Dong X."/>
            <person name="Liu H."/>
            <person name="Ma X."/>
            <person name="Jiao Y."/>
            <person name="Wang B."/>
            <person name="Wei X."/>
            <person name="Stein J.C."/>
            <person name="Glaubitz J.C."/>
            <person name="Lu F."/>
            <person name="Yu G."/>
            <person name="Liang C."/>
            <person name="Fengler K."/>
            <person name="Li B."/>
            <person name="Rafalski A."/>
            <person name="Schnable P.S."/>
            <person name="Ware D.H."/>
            <person name="Buckler E.S."/>
            <person name="Lai J."/>
        </authorList>
    </citation>
    <scope>NUCLEOTIDE SEQUENCE [LARGE SCALE GENOMIC DNA]</scope>
    <source>
        <strain evidence="14">cv. Missouri 17</strain>
        <tissue evidence="13">Seedling</tissue>
    </source>
</reference>
<evidence type="ECO:0000256" key="8">
    <source>
        <dbReference type="ARBA" id="ARBA00023034"/>
    </source>
</evidence>
<keyword evidence="9" id="KW-0472">Membrane</keyword>
<dbReference type="GO" id="GO:0000139">
    <property type="term" value="C:Golgi membrane"/>
    <property type="evidence" value="ECO:0007669"/>
    <property type="project" value="UniProtKB-SubCell"/>
</dbReference>
<comment type="function">
    <text evidence="11">The coatomer is a cytosolic protein complex that binds to dilysine motifs and reversibly associates with Golgi non-clathrin-coated vesicles, which further mediate biosynthetic protein transport from the ER, via the Golgi up to the trans Golgi network. The coatomer complex is required for budding from Golgi membranes, and is essential for the retrograde Golgi-to-ER transport of dilysine-tagged proteins.</text>
</comment>
<evidence type="ECO:0000313" key="14">
    <source>
        <dbReference type="Proteomes" id="UP000251960"/>
    </source>
</evidence>
<comment type="caution">
    <text evidence="13">The sequence shown here is derived from an EMBL/GenBank/DDBJ whole genome shotgun (WGS) entry which is preliminary data.</text>
</comment>
<dbReference type="ExpressionAtlas" id="A0A3L6FIL3">
    <property type="expression patterns" value="baseline and differential"/>
</dbReference>
<dbReference type="InterPro" id="IPR011990">
    <property type="entry name" value="TPR-like_helical_dom_sf"/>
</dbReference>
<evidence type="ECO:0000313" key="13">
    <source>
        <dbReference type="EMBL" id="PWZ33046.1"/>
    </source>
</evidence>
<keyword evidence="7" id="KW-0653">Protein transport</keyword>
<evidence type="ECO:0000256" key="4">
    <source>
        <dbReference type="ARBA" id="ARBA00022448"/>
    </source>
</evidence>
<dbReference type="PANTHER" id="PTHR10805">
    <property type="entry name" value="COATOMER SUBUNIT EPSILON"/>
    <property type="match status" value="1"/>
</dbReference>
<dbReference type="Proteomes" id="UP000251960">
    <property type="component" value="Chromosome 3"/>
</dbReference>
<proteinExistence type="inferred from homology"/>
<dbReference type="PANTHER" id="PTHR10805:SF0">
    <property type="entry name" value="COATOMER SUBUNIT EPSILON"/>
    <property type="match status" value="1"/>
</dbReference>
<evidence type="ECO:0000256" key="1">
    <source>
        <dbReference type="ARBA" id="ARBA00004255"/>
    </source>
</evidence>
<feature type="region of interest" description="Disordered" evidence="12">
    <location>
        <begin position="1"/>
        <end position="24"/>
    </location>
</feature>
<name>A0A3L6FIL3_MAIZE</name>
<accession>A0A3L6FIL3</accession>
<keyword evidence="10" id="KW-0968">Cytoplasmic vesicle</keyword>
<keyword evidence="8" id="KW-0333">Golgi apparatus</keyword>
<evidence type="ECO:0000256" key="11">
    <source>
        <dbReference type="ARBA" id="ARBA00025582"/>
    </source>
</evidence>
<dbReference type="AlphaFoldDB" id="A0A3L6FIL3"/>
<evidence type="ECO:0000256" key="5">
    <source>
        <dbReference type="ARBA" id="ARBA00022490"/>
    </source>
</evidence>
<dbReference type="GO" id="GO:0030663">
    <property type="term" value="C:COPI-coated vesicle membrane"/>
    <property type="evidence" value="ECO:0007669"/>
    <property type="project" value="UniProtKB-SubCell"/>
</dbReference>
<dbReference type="InterPro" id="IPR006822">
    <property type="entry name" value="Coatomer_esu"/>
</dbReference>
<keyword evidence="4" id="KW-0813">Transport</keyword>
<evidence type="ECO:0000256" key="9">
    <source>
        <dbReference type="ARBA" id="ARBA00023136"/>
    </source>
</evidence>
<evidence type="ECO:0000256" key="7">
    <source>
        <dbReference type="ARBA" id="ARBA00022927"/>
    </source>
</evidence>
<dbReference type="GO" id="GO:0006890">
    <property type="term" value="P:retrograde vesicle-mediated transport, Golgi to endoplasmic reticulum"/>
    <property type="evidence" value="ECO:0007669"/>
    <property type="project" value="InterPro"/>
</dbReference>
<evidence type="ECO:0000256" key="12">
    <source>
        <dbReference type="SAM" id="MobiDB-lite"/>
    </source>
</evidence>
<dbReference type="GO" id="GO:0005198">
    <property type="term" value="F:structural molecule activity"/>
    <property type="evidence" value="ECO:0007669"/>
    <property type="project" value="InterPro"/>
</dbReference>
<comment type="similarity">
    <text evidence="3">Belongs to the COPE family.</text>
</comment>
<protein>
    <submittedName>
        <fullName evidence="13">Coatomer subunit epsilon-1</fullName>
    </submittedName>
</protein>
<comment type="subcellular location">
    <subcellularLocation>
        <location evidence="2">Cytoplasmic vesicle</location>
        <location evidence="2">COPI-coated vesicle membrane</location>
        <topology evidence="2">Peripheral membrane protein</topology>
        <orientation evidence="2">Cytoplasmic side</orientation>
    </subcellularLocation>
    <subcellularLocation>
        <location evidence="1">Golgi apparatus membrane</location>
        <topology evidence="1">Peripheral membrane protein</topology>
        <orientation evidence="1">Cytoplasmic side</orientation>
    </subcellularLocation>
</comment>
<dbReference type="Gene3D" id="1.25.40.10">
    <property type="entry name" value="Tetratricopeptide repeat domain"/>
    <property type="match status" value="1"/>
</dbReference>
<evidence type="ECO:0000256" key="2">
    <source>
        <dbReference type="ARBA" id="ARBA00004347"/>
    </source>
</evidence>
<evidence type="ECO:0000256" key="10">
    <source>
        <dbReference type="ARBA" id="ARBA00023329"/>
    </source>
</evidence>
<dbReference type="EMBL" id="NCVQ01000004">
    <property type="protein sequence ID" value="PWZ33046.1"/>
    <property type="molecule type" value="Genomic_DNA"/>
</dbReference>
<gene>
    <name evidence="13" type="primary">COPE1_5</name>
    <name evidence="13" type="ORF">Zm00014a_006879</name>
</gene>
<dbReference type="GO" id="GO:0015031">
    <property type="term" value="P:protein transport"/>
    <property type="evidence" value="ECO:0007669"/>
    <property type="project" value="UniProtKB-KW"/>
</dbReference>
<organism evidence="13 14">
    <name type="scientific">Zea mays</name>
    <name type="common">Maize</name>
    <dbReference type="NCBI Taxonomy" id="4577"/>
    <lineage>
        <taxon>Eukaryota</taxon>
        <taxon>Viridiplantae</taxon>
        <taxon>Streptophyta</taxon>
        <taxon>Embryophyta</taxon>
        <taxon>Tracheophyta</taxon>
        <taxon>Spermatophyta</taxon>
        <taxon>Magnoliopsida</taxon>
        <taxon>Liliopsida</taxon>
        <taxon>Poales</taxon>
        <taxon>Poaceae</taxon>
        <taxon>PACMAD clade</taxon>
        <taxon>Panicoideae</taxon>
        <taxon>Andropogonodae</taxon>
        <taxon>Andropogoneae</taxon>
        <taxon>Tripsacinae</taxon>
        <taxon>Zea</taxon>
    </lineage>
</organism>
<keyword evidence="6" id="KW-0931">ER-Golgi transport</keyword>